<name>A0AAD4YM54_PRUDU</name>
<proteinExistence type="predicted"/>
<dbReference type="AlphaFoldDB" id="A0AAD4YM54"/>
<sequence length="78" mass="8449">MPSLCNINAPSSTLRQAAGNISTIKGPEVPIKKWLNVPDPEPEVSDGKLIKAGICYRGHIWEQLSIMGPGYQDPSTCQ</sequence>
<evidence type="ECO:0000313" key="1">
    <source>
        <dbReference type="EMBL" id="KAI5313448.1"/>
    </source>
</evidence>
<accession>A0AAD4YM54</accession>
<keyword evidence="2" id="KW-1185">Reference proteome</keyword>
<reference evidence="1 2" key="1">
    <citation type="journal article" date="2022" name="G3 (Bethesda)">
        <title>Whole-genome sequence and methylome profiling of the almond [Prunus dulcis (Mill.) D.A. Webb] cultivar 'Nonpareil'.</title>
        <authorList>
            <person name="D'Amico-Willman K.M."/>
            <person name="Ouma W.Z."/>
            <person name="Meulia T."/>
            <person name="Sideli G.M."/>
            <person name="Gradziel T.M."/>
            <person name="Fresnedo-Ramirez J."/>
        </authorList>
    </citation>
    <scope>NUCLEOTIDE SEQUENCE [LARGE SCALE GENOMIC DNA]</scope>
    <source>
        <strain evidence="1">Clone GOH B32 T37-40</strain>
    </source>
</reference>
<evidence type="ECO:0000313" key="2">
    <source>
        <dbReference type="Proteomes" id="UP001054821"/>
    </source>
</evidence>
<organism evidence="1 2">
    <name type="scientific">Prunus dulcis</name>
    <name type="common">Almond</name>
    <name type="synonym">Amygdalus dulcis</name>
    <dbReference type="NCBI Taxonomy" id="3755"/>
    <lineage>
        <taxon>Eukaryota</taxon>
        <taxon>Viridiplantae</taxon>
        <taxon>Streptophyta</taxon>
        <taxon>Embryophyta</taxon>
        <taxon>Tracheophyta</taxon>
        <taxon>Spermatophyta</taxon>
        <taxon>Magnoliopsida</taxon>
        <taxon>eudicotyledons</taxon>
        <taxon>Gunneridae</taxon>
        <taxon>Pentapetalae</taxon>
        <taxon>rosids</taxon>
        <taxon>fabids</taxon>
        <taxon>Rosales</taxon>
        <taxon>Rosaceae</taxon>
        <taxon>Amygdaloideae</taxon>
        <taxon>Amygdaleae</taxon>
        <taxon>Prunus</taxon>
    </lineage>
</organism>
<comment type="caution">
    <text evidence="1">The sequence shown here is derived from an EMBL/GenBank/DDBJ whole genome shotgun (WGS) entry which is preliminary data.</text>
</comment>
<gene>
    <name evidence="1" type="ORF">L3X38_042624</name>
</gene>
<dbReference type="EMBL" id="JAJFAZ020000008">
    <property type="protein sequence ID" value="KAI5313448.1"/>
    <property type="molecule type" value="Genomic_DNA"/>
</dbReference>
<dbReference type="Proteomes" id="UP001054821">
    <property type="component" value="Chromosome 8"/>
</dbReference>
<protein>
    <submittedName>
        <fullName evidence="1">Uncharacterized protein</fullName>
    </submittedName>
</protein>